<evidence type="ECO:0000313" key="3">
    <source>
        <dbReference type="Proteomes" id="UP000280819"/>
    </source>
</evidence>
<sequence>MTVRSAVPADAADIVRLEEGFPASQRWSEAAWREEIESPEHLVLVGEADGVVAACAWRAAFDVAELYRVIVAPARRRQGLAGDLMRRGLAWARGQGAERVMLEVAADNEPAIALYRGHGFAQVAGRADYYGRGRDALIMELPLVKEEPS</sequence>
<evidence type="ECO:0000259" key="1">
    <source>
        <dbReference type="PROSITE" id="PS51186"/>
    </source>
</evidence>
<protein>
    <submittedName>
        <fullName evidence="2">GNAT family N-acetyltransferase</fullName>
    </submittedName>
</protein>
<dbReference type="CDD" id="cd04301">
    <property type="entry name" value="NAT_SF"/>
    <property type="match status" value="1"/>
</dbReference>
<name>A0A3P1TCS1_9ACTN</name>
<dbReference type="PANTHER" id="PTHR43072:SF52">
    <property type="entry name" value="GCN5-RELATED N-ACETYLTRANSFERASE"/>
    <property type="match status" value="1"/>
</dbReference>
<keyword evidence="2" id="KW-0808">Transferase</keyword>
<dbReference type="Pfam" id="PF00583">
    <property type="entry name" value="Acetyltransf_1"/>
    <property type="match status" value="1"/>
</dbReference>
<comment type="caution">
    <text evidence="2">The sequence shown here is derived from an EMBL/GenBank/DDBJ whole genome shotgun (WGS) entry which is preliminary data.</text>
</comment>
<dbReference type="InterPro" id="IPR016181">
    <property type="entry name" value="Acyl_CoA_acyltransferase"/>
</dbReference>
<feature type="domain" description="N-acetyltransferase" evidence="1">
    <location>
        <begin position="1"/>
        <end position="144"/>
    </location>
</feature>
<dbReference type="OrthoDB" id="529907at2"/>
<dbReference type="Gene3D" id="3.40.630.30">
    <property type="match status" value="1"/>
</dbReference>
<dbReference type="EMBL" id="RQZG01000002">
    <property type="protein sequence ID" value="RRD06686.1"/>
    <property type="molecule type" value="Genomic_DNA"/>
</dbReference>
<proteinExistence type="predicted"/>
<organism evidence="2 3">
    <name type="scientific">Arachnia propionica</name>
    <dbReference type="NCBI Taxonomy" id="1750"/>
    <lineage>
        <taxon>Bacteria</taxon>
        <taxon>Bacillati</taxon>
        <taxon>Actinomycetota</taxon>
        <taxon>Actinomycetes</taxon>
        <taxon>Propionibacteriales</taxon>
        <taxon>Propionibacteriaceae</taxon>
        <taxon>Arachnia</taxon>
    </lineage>
</organism>
<dbReference type="InterPro" id="IPR000182">
    <property type="entry name" value="GNAT_dom"/>
</dbReference>
<dbReference type="PANTHER" id="PTHR43072">
    <property type="entry name" value="N-ACETYLTRANSFERASE"/>
    <property type="match status" value="1"/>
</dbReference>
<reference evidence="2 3" key="1">
    <citation type="submission" date="2018-11" db="EMBL/GenBank/DDBJ databases">
        <title>Genomes From Bacteria Associated with the Canine Oral Cavity: a Test Case for Automated Genome-Based Taxonomic Assignment.</title>
        <authorList>
            <person name="Coil D.A."/>
            <person name="Jospin G."/>
            <person name="Darling A.E."/>
            <person name="Wallis C."/>
            <person name="Davis I.J."/>
            <person name="Harris S."/>
            <person name="Eisen J.A."/>
            <person name="Holcombe L.J."/>
            <person name="O'Flynn C."/>
        </authorList>
    </citation>
    <scope>NUCLEOTIDE SEQUENCE [LARGE SCALE GENOMIC DNA]</scope>
    <source>
        <strain evidence="2 3">OH887_COT-365</strain>
    </source>
</reference>
<accession>A0A3P1TCS1</accession>
<dbReference type="PROSITE" id="PS51186">
    <property type="entry name" value="GNAT"/>
    <property type="match status" value="1"/>
</dbReference>
<dbReference type="SUPFAM" id="SSF55729">
    <property type="entry name" value="Acyl-CoA N-acyltransferases (Nat)"/>
    <property type="match status" value="1"/>
</dbReference>
<dbReference type="AlphaFoldDB" id="A0A3P1TCS1"/>
<dbReference type="RefSeq" id="WP_124842934.1">
    <property type="nucleotide sequence ID" value="NZ_JAUNKP010000002.1"/>
</dbReference>
<dbReference type="Proteomes" id="UP000280819">
    <property type="component" value="Unassembled WGS sequence"/>
</dbReference>
<dbReference type="GO" id="GO:0016747">
    <property type="term" value="F:acyltransferase activity, transferring groups other than amino-acyl groups"/>
    <property type="evidence" value="ECO:0007669"/>
    <property type="project" value="InterPro"/>
</dbReference>
<evidence type="ECO:0000313" key="2">
    <source>
        <dbReference type="EMBL" id="RRD06686.1"/>
    </source>
</evidence>
<gene>
    <name evidence="2" type="ORF">EII34_03410</name>
</gene>